<evidence type="ECO:0000313" key="1">
    <source>
        <dbReference type="EMBL" id="MEB3344340.1"/>
    </source>
</evidence>
<organism evidence="1 2">
    <name type="scientific">Aquimarina gracilis</name>
    <dbReference type="NCBI Taxonomy" id="874422"/>
    <lineage>
        <taxon>Bacteria</taxon>
        <taxon>Pseudomonadati</taxon>
        <taxon>Bacteroidota</taxon>
        <taxon>Flavobacteriia</taxon>
        <taxon>Flavobacteriales</taxon>
        <taxon>Flavobacteriaceae</taxon>
        <taxon>Aquimarina</taxon>
    </lineage>
</organism>
<keyword evidence="2" id="KW-1185">Reference proteome</keyword>
<protein>
    <recommendedName>
        <fullName evidence="3">Phage protein</fullName>
    </recommendedName>
</protein>
<evidence type="ECO:0000313" key="2">
    <source>
        <dbReference type="Proteomes" id="UP001327027"/>
    </source>
</evidence>
<reference evidence="1 2" key="1">
    <citation type="journal article" date="2013" name="Int. J. Syst. Evol. Microbiol.">
        <title>Aquimarina gracilis sp. nov., isolated from the gut microflora of a mussel, Mytilus coruscus, and emended description of Aquimarina spongiae.</title>
        <authorList>
            <person name="Park S.C."/>
            <person name="Choe H.N."/>
            <person name="Baik K.S."/>
            <person name="Seong C.N."/>
        </authorList>
    </citation>
    <scope>NUCLEOTIDE SEQUENCE [LARGE SCALE GENOMIC DNA]</scope>
    <source>
        <strain evidence="1 2">PSC32</strain>
    </source>
</reference>
<name>A0ABU5ZQJ1_9FLAO</name>
<dbReference type="Proteomes" id="UP001327027">
    <property type="component" value="Unassembled WGS sequence"/>
</dbReference>
<sequence length="163" mass="19412">MIKKFRLSRKTKKKLKKGLWLYPSDQKGNSLNARPATNQQDHNAYKRGELRNLFDKRNSRKKSKEFWSKLNKEILISDQVLKEYVNDIFAEEYRVSSYRILLEAKNSRKAIIAYHNFINAYELQANGESSFSNICCMSVDYAKDLLKEEKLLKKRKKARKKRR</sequence>
<gene>
    <name evidence="1" type="ORF">U6A24_02650</name>
</gene>
<accession>A0ABU5ZQJ1</accession>
<proteinExistence type="predicted"/>
<dbReference type="EMBL" id="JAYKLX010000001">
    <property type="protein sequence ID" value="MEB3344340.1"/>
    <property type="molecule type" value="Genomic_DNA"/>
</dbReference>
<evidence type="ECO:0008006" key="3">
    <source>
        <dbReference type="Google" id="ProtNLM"/>
    </source>
</evidence>
<comment type="caution">
    <text evidence="1">The sequence shown here is derived from an EMBL/GenBank/DDBJ whole genome shotgun (WGS) entry which is preliminary data.</text>
</comment>
<dbReference type="RefSeq" id="WP_324178387.1">
    <property type="nucleotide sequence ID" value="NZ_BAABAW010000016.1"/>
</dbReference>